<dbReference type="InterPro" id="IPR000792">
    <property type="entry name" value="Tscrpt_reg_LuxR_C"/>
</dbReference>
<dbReference type="InterPro" id="IPR036388">
    <property type="entry name" value="WH-like_DNA-bd_sf"/>
</dbReference>
<dbReference type="EMBL" id="BAAATR010000070">
    <property type="protein sequence ID" value="GAA2279717.1"/>
    <property type="molecule type" value="Genomic_DNA"/>
</dbReference>
<dbReference type="Gene3D" id="1.25.40.10">
    <property type="entry name" value="Tetratricopeptide repeat domain"/>
    <property type="match status" value="1"/>
</dbReference>
<dbReference type="Pfam" id="PF13191">
    <property type="entry name" value="AAA_16"/>
    <property type="match status" value="1"/>
</dbReference>
<dbReference type="InterPro" id="IPR011990">
    <property type="entry name" value="TPR-like_helical_dom_sf"/>
</dbReference>
<feature type="domain" description="HTH luxR-type" evidence="3">
    <location>
        <begin position="882"/>
        <end position="947"/>
    </location>
</feature>
<dbReference type="PRINTS" id="PR00038">
    <property type="entry name" value="HTHLUXR"/>
</dbReference>
<comment type="caution">
    <text evidence="4">The sequence shown here is derived from an EMBL/GenBank/DDBJ whole genome shotgun (WGS) entry which is preliminary data.</text>
</comment>
<dbReference type="Gene3D" id="1.10.10.10">
    <property type="entry name" value="Winged helix-like DNA-binding domain superfamily/Winged helix DNA-binding domain"/>
    <property type="match status" value="1"/>
</dbReference>
<sequence length="957" mass="99676">MLIGREDQLQALVRVLSEQGTGGASALVEGDHGSGKSALLRAVLDQVRRDGDLVLVASGEASERGFAFGVVRQLFERAVAAESEESRQALFAGHTTAAARLLEPPADTTAAEGTAPDDEALLNGLYWLAVRLSERGRLVLVIDDLHWADPASLRWLHYLLRRAGNLPLTVLATLAPGAAALEAADPGSADRLGAVHRLFRHRLALPALGAEAVAAIVQKTLGPGVAPSFAAACRSATGGNSYLLHALLSAVGAARPDLGSLTGEQLGSLLPPAVGRAVLGLVASAGADAVAVVRATAVLGGDGSAVDLVAGVAGLSQPAAEDAVHTLVHAGLLVRTEDEIGFSCPLVAEAVADAVRPSRRQELHGRAARLLLEGDAPLTEVAGHLMHGPVGDGCTAEVLRGAASQATRQGRPEQAVLFLRRALREPLSEATRASLLIGLGGAELASNVPAAVGHFQRGLELSRDPVERTAAARRLSAALFALDRYPEGLAALTGTSAALHDLDPANALRLEVDFIYGSLSQAASATSVLRRLHELSPEDAEGSTVERLLAALLSVRAMMTGSDSEAAVRYARQALVHGLNPVDDESGVYMGALLALGAAGRSELALTYADAALDAARARGSGFAYAVASSARARVHCRLGRVADCRADAANALEALEETGIDLRHSHCIAPLAILMDALTKQGKVEYAAELLERGGLSGDLNGHWTNDYVLLVRGRLRVAQGRLRDGLADFLLCGRRAQARGMPGPSVLPWRSEAALALLALGETDAARKAAEEELRSAREWGVPEIVGVALRATGLVTGGARGLELLAEASELLAETSAQLCYAQALADLGARLRLAGRAGEARDHLRRAASVAHRLGADAVAERALDELRAAGDRPRTRAFQGVEALTPTERRVAGLAAKGMTNREIAQHLFVGLRTVEVHLTNTYGKLGIDGRPRLAETLCREAAVAAAPASEP</sequence>
<name>A0ABN3F1G4_9ACTN</name>
<evidence type="ECO:0000313" key="5">
    <source>
        <dbReference type="Proteomes" id="UP001500305"/>
    </source>
</evidence>
<keyword evidence="2" id="KW-0067">ATP-binding</keyword>
<dbReference type="PROSITE" id="PS00622">
    <property type="entry name" value="HTH_LUXR_1"/>
    <property type="match status" value="1"/>
</dbReference>
<proteinExistence type="predicted"/>
<dbReference type="Proteomes" id="UP001500305">
    <property type="component" value="Unassembled WGS sequence"/>
</dbReference>
<dbReference type="InterPro" id="IPR027417">
    <property type="entry name" value="P-loop_NTPase"/>
</dbReference>
<dbReference type="SUPFAM" id="SSF46894">
    <property type="entry name" value="C-terminal effector domain of the bipartite response regulators"/>
    <property type="match status" value="1"/>
</dbReference>
<dbReference type="PANTHER" id="PTHR16305">
    <property type="entry name" value="TESTICULAR SOLUBLE ADENYLYL CYCLASE"/>
    <property type="match status" value="1"/>
</dbReference>
<dbReference type="Pfam" id="PF00196">
    <property type="entry name" value="GerE"/>
    <property type="match status" value="1"/>
</dbReference>
<keyword evidence="5" id="KW-1185">Reference proteome</keyword>
<evidence type="ECO:0000259" key="3">
    <source>
        <dbReference type="PROSITE" id="PS50043"/>
    </source>
</evidence>
<dbReference type="InterPro" id="IPR041664">
    <property type="entry name" value="AAA_16"/>
</dbReference>
<evidence type="ECO:0000313" key="4">
    <source>
        <dbReference type="EMBL" id="GAA2279717.1"/>
    </source>
</evidence>
<dbReference type="SUPFAM" id="SSF52540">
    <property type="entry name" value="P-loop containing nucleoside triphosphate hydrolases"/>
    <property type="match status" value="1"/>
</dbReference>
<dbReference type="InterPro" id="IPR016032">
    <property type="entry name" value="Sig_transdc_resp-reg_C-effctor"/>
</dbReference>
<dbReference type="SMART" id="SM00421">
    <property type="entry name" value="HTH_LUXR"/>
    <property type="match status" value="1"/>
</dbReference>
<organism evidence="4 5">
    <name type="scientific">Kitasatospora cystarginea</name>
    <dbReference type="NCBI Taxonomy" id="58350"/>
    <lineage>
        <taxon>Bacteria</taxon>
        <taxon>Bacillati</taxon>
        <taxon>Actinomycetota</taxon>
        <taxon>Actinomycetes</taxon>
        <taxon>Kitasatosporales</taxon>
        <taxon>Streptomycetaceae</taxon>
        <taxon>Kitasatospora</taxon>
    </lineage>
</organism>
<accession>A0ABN3F1G4</accession>
<evidence type="ECO:0000256" key="2">
    <source>
        <dbReference type="ARBA" id="ARBA00022840"/>
    </source>
</evidence>
<keyword evidence="1" id="KW-0547">Nucleotide-binding</keyword>
<dbReference type="PANTHER" id="PTHR16305:SF35">
    <property type="entry name" value="TRANSCRIPTIONAL ACTIVATOR DOMAIN"/>
    <property type="match status" value="1"/>
</dbReference>
<gene>
    <name evidence="4" type="ORF">GCM10010430_77190</name>
</gene>
<protein>
    <submittedName>
        <fullName evidence="4">LuxR family transcriptional regulator</fullName>
    </submittedName>
</protein>
<dbReference type="SUPFAM" id="SSF48452">
    <property type="entry name" value="TPR-like"/>
    <property type="match status" value="2"/>
</dbReference>
<reference evidence="4 5" key="1">
    <citation type="journal article" date="2019" name="Int. J. Syst. Evol. Microbiol.">
        <title>The Global Catalogue of Microorganisms (GCM) 10K type strain sequencing project: providing services to taxonomists for standard genome sequencing and annotation.</title>
        <authorList>
            <consortium name="The Broad Institute Genomics Platform"/>
            <consortium name="The Broad Institute Genome Sequencing Center for Infectious Disease"/>
            <person name="Wu L."/>
            <person name="Ma J."/>
        </authorList>
    </citation>
    <scope>NUCLEOTIDE SEQUENCE [LARGE SCALE GENOMIC DNA]</scope>
    <source>
        <strain evidence="4 5">JCM 7356</strain>
    </source>
</reference>
<dbReference type="CDD" id="cd06170">
    <property type="entry name" value="LuxR_C_like"/>
    <property type="match status" value="1"/>
</dbReference>
<dbReference type="PROSITE" id="PS50043">
    <property type="entry name" value="HTH_LUXR_2"/>
    <property type="match status" value="1"/>
</dbReference>
<dbReference type="Gene3D" id="3.40.50.300">
    <property type="entry name" value="P-loop containing nucleotide triphosphate hydrolases"/>
    <property type="match status" value="1"/>
</dbReference>
<evidence type="ECO:0000256" key="1">
    <source>
        <dbReference type="ARBA" id="ARBA00022741"/>
    </source>
</evidence>